<dbReference type="PANTHER" id="PTHR31672">
    <property type="entry name" value="BNACNNG10540D PROTEIN"/>
    <property type="match status" value="1"/>
</dbReference>
<evidence type="ECO:0000313" key="3">
    <source>
        <dbReference type="Proteomes" id="UP001141552"/>
    </source>
</evidence>
<proteinExistence type="predicted"/>
<dbReference type="SMART" id="SM00256">
    <property type="entry name" value="FBOX"/>
    <property type="match status" value="1"/>
</dbReference>
<feature type="domain" description="F-box" evidence="1">
    <location>
        <begin position="40"/>
        <end position="79"/>
    </location>
</feature>
<organism evidence="2 3">
    <name type="scientific">Turnera subulata</name>
    <dbReference type="NCBI Taxonomy" id="218843"/>
    <lineage>
        <taxon>Eukaryota</taxon>
        <taxon>Viridiplantae</taxon>
        <taxon>Streptophyta</taxon>
        <taxon>Embryophyta</taxon>
        <taxon>Tracheophyta</taxon>
        <taxon>Spermatophyta</taxon>
        <taxon>Magnoliopsida</taxon>
        <taxon>eudicotyledons</taxon>
        <taxon>Gunneridae</taxon>
        <taxon>Pentapetalae</taxon>
        <taxon>rosids</taxon>
        <taxon>fabids</taxon>
        <taxon>Malpighiales</taxon>
        <taxon>Passifloraceae</taxon>
        <taxon>Turnera</taxon>
    </lineage>
</organism>
<reference evidence="2" key="1">
    <citation type="submission" date="2022-02" db="EMBL/GenBank/DDBJ databases">
        <authorList>
            <person name="Henning P.M."/>
            <person name="McCubbin A.G."/>
            <person name="Shore J.S."/>
        </authorList>
    </citation>
    <scope>NUCLEOTIDE SEQUENCE</scope>
    <source>
        <strain evidence="2">F60SS</strain>
        <tissue evidence="2">Leaves</tissue>
    </source>
</reference>
<protein>
    <recommendedName>
        <fullName evidence="1">F-box domain-containing protein</fullName>
    </recommendedName>
</protein>
<dbReference type="InterPro" id="IPR006527">
    <property type="entry name" value="F-box-assoc_dom_typ1"/>
</dbReference>
<dbReference type="Pfam" id="PF00646">
    <property type="entry name" value="F-box"/>
    <property type="match status" value="1"/>
</dbReference>
<comment type="caution">
    <text evidence="2">The sequence shown here is derived from an EMBL/GenBank/DDBJ whole genome shotgun (WGS) entry which is preliminary data.</text>
</comment>
<dbReference type="InterPro" id="IPR017451">
    <property type="entry name" value="F-box-assoc_interact_dom"/>
</dbReference>
<dbReference type="EMBL" id="JAKUCV010004064">
    <property type="protein sequence ID" value="KAJ4836604.1"/>
    <property type="molecule type" value="Genomic_DNA"/>
</dbReference>
<dbReference type="Proteomes" id="UP001141552">
    <property type="component" value="Unassembled WGS sequence"/>
</dbReference>
<dbReference type="InterPro" id="IPR036047">
    <property type="entry name" value="F-box-like_dom_sf"/>
</dbReference>
<evidence type="ECO:0000313" key="2">
    <source>
        <dbReference type="EMBL" id="KAJ4836604.1"/>
    </source>
</evidence>
<dbReference type="AlphaFoldDB" id="A0A9Q0FTQ3"/>
<accession>A0A9Q0FTQ3</accession>
<keyword evidence="3" id="KW-1185">Reference proteome</keyword>
<gene>
    <name evidence="2" type="ORF">Tsubulata_030135</name>
</gene>
<dbReference type="OrthoDB" id="591557at2759"/>
<dbReference type="InterPro" id="IPR050796">
    <property type="entry name" value="SCF_F-box_component"/>
</dbReference>
<dbReference type="SUPFAM" id="SSF81383">
    <property type="entry name" value="F-box domain"/>
    <property type="match status" value="1"/>
</dbReference>
<dbReference type="PANTHER" id="PTHR31672:SF13">
    <property type="entry name" value="F-BOX PROTEIN CPR30-LIKE"/>
    <property type="match status" value="1"/>
</dbReference>
<reference evidence="2" key="2">
    <citation type="journal article" date="2023" name="Plants (Basel)">
        <title>Annotation of the Turnera subulata (Passifloraceae) Draft Genome Reveals the S-Locus Evolved after the Divergence of Turneroideae from Passifloroideae in a Stepwise Manner.</title>
        <authorList>
            <person name="Henning P.M."/>
            <person name="Roalson E.H."/>
            <person name="Mir W."/>
            <person name="McCubbin A.G."/>
            <person name="Shore J.S."/>
        </authorList>
    </citation>
    <scope>NUCLEOTIDE SEQUENCE</scope>
    <source>
        <strain evidence="2">F60SS</strain>
    </source>
</reference>
<sequence length="407" mass="46743">MEMMKHHKTRAPDNRLPVNQATTTNMERLVISAAPNRSYLPPDIVEEILDLLPFKSIQRFRSVSKLFFSLLPMPKLLYHPKFWPSNYGIKPSDNRGLFTAVVLSDYSRDVKNHGYMSPELSAGAERLHYFSVGSCKGLVCLAVGNNSKWEMFVVWNPFTSICRKLPYRNCHAYGFGYDSASDDYKVFAARGPLPDHPSGDGAIVEIFSLKIGSWKQMKNPGREYLQYIQWYGDMGLFLNGALHWRPQEVRKAKIVAFDFGKEKFYHVPCPPNQNSPGCGSYYRLGVVGEYLSCLFKKFKTNTIWVLKEYCDEASWVPFIRYTSFAYCNDGLVEYVCNFIPRSFKDGRYMMLQFVEGGIHVLKWNNNLDESDKAEEYSKKIEFHRIFGNKALPYAETLTSPYASSGCI</sequence>
<dbReference type="Pfam" id="PF07734">
    <property type="entry name" value="FBA_1"/>
    <property type="match status" value="1"/>
</dbReference>
<name>A0A9Q0FTQ3_9ROSI</name>
<evidence type="ECO:0000259" key="1">
    <source>
        <dbReference type="SMART" id="SM00256"/>
    </source>
</evidence>
<dbReference type="InterPro" id="IPR001810">
    <property type="entry name" value="F-box_dom"/>
</dbReference>
<dbReference type="NCBIfam" id="TIGR01640">
    <property type="entry name" value="F_box_assoc_1"/>
    <property type="match status" value="1"/>
</dbReference>